<dbReference type="AlphaFoldDB" id="A0ABD3DJX2"/>
<dbReference type="Pfam" id="PF07734">
    <property type="entry name" value="FBA_1"/>
    <property type="match status" value="1"/>
</dbReference>
<dbReference type="InterPro" id="IPR036047">
    <property type="entry name" value="F-box-like_dom_sf"/>
</dbReference>
<dbReference type="SUPFAM" id="SSF81383">
    <property type="entry name" value="F-box domain"/>
    <property type="match status" value="1"/>
</dbReference>
<comment type="caution">
    <text evidence="2">The sequence shown here is derived from an EMBL/GenBank/DDBJ whole genome shotgun (WGS) entry which is preliminary data.</text>
</comment>
<dbReference type="InterPro" id="IPR006527">
    <property type="entry name" value="F-box-assoc_dom_typ1"/>
</dbReference>
<dbReference type="EMBL" id="JAVIJP010000016">
    <property type="protein sequence ID" value="KAL3642393.1"/>
    <property type="molecule type" value="Genomic_DNA"/>
</dbReference>
<dbReference type="PANTHER" id="PTHR31672">
    <property type="entry name" value="BNACNNG10540D PROTEIN"/>
    <property type="match status" value="1"/>
</dbReference>
<proteinExistence type="predicted"/>
<feature type="domain" description="F-box associated beta-propeller type 1" evidence="1">
    <location>
        <begin position="73"/>
        <end position="236"/>
    </location>
</feature>
<dbReference type="InterPro" id="IPR017451">
    <property type="entry name" value="F-box-assoc_interact_dom"/>
</dbReference>
<evidence type="ECO:0000259" key="1">
    <source>
        <dbReference type="Pfam" id="PF07734"/>
    </source>
</evidence>
<accession>A0ABD3DJX2</accession>
<sequence length="411" mass="46319">MVCILTRIPVKTITRFKSVCKPWYDLFSTSEFKKLHQAQFSSDPGNRSFIVHTFSGQYCSEPENQFSIFNIESVKKRPTILDHPFDHAQKIELYTVGCCNGLVCIRRGQEIVLWNPAMKLSKTVPLRKLGPFEMMSLGFGYDAVGDDFKVVIFVESIVWGSIEGMELTSVEIYSANLDSWSTVDVGFQFSGFKTKNKLIVNGNPYCDAIVEGNKVLLCFDVSELVFKIVPLPTIYMMGLDEEAEVDLNGLVEETGTVTETRTELFDLNGAVGAIVINYEVEYSVIGYSVHSSTIEYVWVFDDIEGIWRNNHTFGRIEVDVLVDRVLHCTKNEKILTLSSRKLLVLDLETGCAKDLIDGARLCNYFGIYGYTESLASINGMEKVVLKNEQNGLDVCYEDDIGVFPVLSDTEW</sequence>
<dbReference type="PANTHER" id="PTHR31672:SF13">
    <property type="entry name" value="F-BOX PROTEIN CPR30-LIKE"/>
    <property type="match status" value="1"/>
</dbReference>
<protein>
    <recommendedName>
        <fullName evidence="1">F-box associated beta-propeller type 1 domain-containing protein</fullName>
    </recommendedName>
</protein>
<dbReference type="Proteomes" id="UP001632038">
    <property type="component" value="Unassembled WGS sequence"/>
</dbReference>
<reference evidence="3" key="1">
    <citation type="journal article" date="2024" name="IScience">
        <title>Strigolactones Initiate the Formation of Haustorium-like Structures in Castilleja.</title>
        <authorList>
            <person name="Buerger M."/>
            <person name="Peterson D."/>
            <person name="Chory J."/>
        </authorList>
    </citation>
    <scope>NUCLEOTIDE SEQUENCE [LARGE SCALE GENOMIC DNA]</scope>
</reference>
<dbReference type="InterPro" id="IPR050796">
    <property type="entry name" value="SCF_F-box_component"/>
</dbReference>
<gene>
    <name evidence="2" type="ORF">CASFOL_013208</name>
</gene>
<name>A0ABD3DJX2_9LAMI</name>
<organism evidence="2 3">
    <name type="scientific">Castilleja foliolosa</name>
    <dbReference type="NCBI Taxonomy" id="1961234"/>
    <lineage>
        <taxon>Eukaryota</taxon>
        <taxon>Viridiplantae</taxon>
        <taxon>Streptophyta</taxon>
        <taxon>Embryophyta</taxon>
        <taxon>Tracheophyta</taxon>
        <taxon>Spermatophyta</taxon>
        <taxon>Magnoliopsida</taxon>
        <taxon>eudicotyledons</taxon>
        <taxon>Gunneridae</taxon>
        <taxon>Pentapetalae</taxon>
        <taxon>asterids</taxon>
        <taxon>lamiids</taxon>
        <taxon>Lamiales</taxon>
        <taxon>Orobanchaceae</taxon>
        <taxon>Pedicularideae</taxon>
        <taxon>Castillejinae</taxon>
        <taxon>Castilleja</taxon>
    </lineage>
</organism>
<dbReference type="NCBIfam" id="TIGR01640">
    <property type="entry name" value="F_box_assoc_1"/>
    <property type="match status" value="1"/>
</dbReference>
<keyword evidence="3" id="KW-1185">Reference proteome</keyword>
<evidence type="ECO:0000313" key="2">
    <source>
        <dbReference type="EMBL" id="KAL3642393.1"/>
    </source>
</evidence>
<evidence type="ECO:0000313" key="3">
    <source>
        <dbReference type="Proteomes" id="UP001632038"/>
    </source>
</evidence>